<gene>
    <name evidence="5" type="ORF">JFY56_09410</name>
</gene>
<evidence type="ECO:0000256" key="2">
    <source>
        <dbReference type="ARBA" id="ARBA00019992"/>
    </source>
</evidence>
<protein>
    <recommendedName>
        <fullName evidence="2">Tetratricopeptide repeat protein 38</fullName>
    </recommendedName>
</protein>
<keyword evidence="6" id="KW-1185">Reference proteome</keyword>
<reference evidence="5 6" key="1">
    <citation type="submission" date="2020-12" db="EMBL/GenBank/DDBJ databases">
        <title>Pseudomonas schmalbachii sp. nov. isolated from millipede gut.</title>
        <authorList>
            <person name="Shelomi M."/>
        </authorList>
    </citation>
    <scope>NUCLEOTIDE SEQUENCE [LARGE SCALE GENOMIC DNA]</scope>
    <source>
        <strain evidence="5 6">Milli4</strain>
    </source>
</reference>
<dbReference type="Gene3D" id="1.25.40.10">
    <property type="entry name" value="Tetratricopeptide repeat domain"/>
    <property type="match status" value="1"/>
</dbReference>
<comment type="similarity">
    <text evidence="1">Belongs to the TTC38 family.</text>
</comment>
<proteinExistence type="inferred from homology"/>
<evidence type="ECO:0000313" key="5">
    <source>
        <dbReference type="EMBL" id="MBO3275441.1"/>
    </source>
</evidence>
<dbReference type="SUPFAM" id="SSF48452">
    <property type="entry name" value="TPR-like"/>
    <property type="match status" value="1"/>
</dbReference>
<dbReference type="RefSeq" id="WP_208313395.1">
    <property type="nucleotide sequence ID" value="NZ_JAELYA010000003.1"/>
</dbReference>
<accession>A0ABS3TP46</accession>
<keyword evidence="4" id="KW-0802">TPR repeat</keyword>
<dbReference type="CDD" id="cd05804">
    <property type="entry name" value="StaR_like"/>
    <property type="match status" value="1"/>
</dbReference>
<sequence>MKDANNQEISGSNAQSLELIELALHQFRCLADDPLATADAALAASPELVMGHILRAWLHLLSTEAPAVAIARDAATTARSLPRNERETLHLRAIEQLCAGRWRAAGRTLEDLSIAYPHDSLALQAGQQIDFFTGDTRMLRDRLARAMLHWTPDRSGYHAVLGMYAFGLEENGDYANAERLGRTAVELQPRDSWAQHAVAHVMEMQGRREEGIRWMRDNAGWQRDSFLAVHNWWHLALYHLELGDYDEVLRLFDGPIDGHGSLLHMELLDACALLWRLQLRGVDVGDRWHSLAERWAPSATSSHYAFNDLHAALAFTCAGREELLEELLAAQIAAERREDDNALFTREVGTPATRALVAFQAGDYARCVRLLRPIRSHAHRFGGSHAQRDLLDQTLIAAARRSGETALAQALESERRLLAEQRSAVA</sequence>
<evidence type="ECO:0000256" key="3">
    <source>
        <dbReference type="ARBA" id="ARBA00022737"/>
    </source>
</evidence>
<keyword evidence="3" id="KW-0677">Repeat</keyword>
<dbReference type="PANTHER" id="PTHR16263:SF4">
    <property type="entry name" value="TETRATRICOPEPTIDE REPEAT PROTEIN 38"/>
    <property type="match status" value="1"/>
</dbReference>
<name>A0ABS3TP46_9PSED</name>
<dbReference type="Proteomes" id="UP000669060">
    <property type="component" value="Unassembled WGS sequence"/>
</dbReference>
<evidence type="ECO:0000256" key="1">
    <source>
        <dbReference type="ARBA" id="ARBA00005857"/>
    </source>
</evidence>
<dbReference type="InterPro" id="IPR033891">
    <property type="entry name" value="TTC38"/>
</dbReference>
<evidence type="ECO:0000313" key="6">
    <source>
        <dbReference type="Proteomes" id="UP000669060"/>
    </source>
</evidence>
<dbReference type="EMBL" id="JAELYA010000003">
    <property type="protein sequence ID" value="MBO3275441.1"/>
    <property type="molecule type" value="Genomic_DNA"/>
</dbReference>
<dbReference type="PANTHER" id="PTHR16263">
    <property type="entry name" value="TETRATRICOPEPTIDE REPEAT PROTEIN 38"/>
    <property type="match status" value="1"/>
</dbReference>
<dbReference type="InterPro" id="IPR011990">
    <property type="entry name" value="TPR-like_helical_dom_sf"/>
</dbReference>
<comment type="caution">
    <text evidence="5">The sequence shown here is derived from an EMBL/GenBank/DDBJ whole genome shotgun (WGS) entry which is preliminary data.</text>
</comment>
<evidence type="ECO:0000256" key="4">
    <source>
        <dbReference type="ARBA" id="ARBA00022803"/>
    </source>
</evidence>
<organism evidence="5 6">
    <name type="scientific">Pseudomonas schmalbachii</name>
    <dbReference type="NCBI Taxonomy" id="2816993"/>
    <lineage>
        <taxon>Bacteria</taxon>
        <taxon>Pseudomonadati</taxon>
        <taxon>Pseudomonadota</taxon>
        <taxon>Gammaproteobacteria</taxon>
        <taxon>Pseudomonadales</taxon>
        <taxon>Pseudomonadaceae</taxon>
        <taxon>Pseudomonas</taxon>
    </lineage>
</organism>